<dbReference type="SUPFAM" id="SSF48452">
    <property type="entry name" value="TPR-like"/>
    <property type="match status" value="1"/>
</dbReference>
<organism evidence="7 8">
    <name type="scientific">Nonomuraea monospora</name>
    <dbReference type="NCBI Taxonomy" id="568818"/>
    <lineage>
        <taxon>Bacteria</taxon>
        <taxon>Bacillati</taxon>
        <taxon>Actinomycetota</taxon>
        <taxon>Actinomycetes</taxon>
        <taxon>Streptosporangiales</taxon>
        <taxon>Streptosporangiaceae</taxon>
        <taxon>Nonomuraea</taxon>
    </lineage>
</organism>
<gene>
    <name evidence="7" type="ORF">GCM10009850_107730</name>
</gene>
<dbReference type="Proteomes" id="UP001499843">
    <property type="component" value="Unassembled WGS sequence"/>
</dbReference>
<evidence type="ECO:0000313" key="8">
    <source>
        <dbReference type="Proteomes" id="UP001499843"/>
    </source>
</evidence>
<evidence type="ECO:0000256" key="1">
    <source>
        <dbReference type="ARBA" id="ARBA00005820"/>
    </source>
</evidence>
<keyword evidence="8" id="KW-1185">Reference proteome</keyword>
<reference evidence="7 8" key="1">
    <citation type="journal article" date="2019" name="Int. J. Syst. Evol. Microbiol.">
        <title>The Global Catalogue of Microorganisms (GCM) 10K type strain sequencing project: providing services to taxonomists for standard genome sequencing and annotation.</title>
        <authorList>
            <consortium name="The Broad Institute Genomics Platform"/>
            <consortium name="The Broad Institute Genome Sequencing Center for Infectious Disease"/>
            <person name="Wu L."/>
            <person name="Ma J."/>
        </authorList>
    </citation>
    <scope>NUCLEOTIDE SEQUENCE [LARGE SCALE GENOMIC DNA]</scope>
    <source>
        <strain evidence="7 8">JCM 16114</strain>
    </source>
</reference>
<dbReference type="PANTHER" id="PTHR35807">
    <property type="entry name" value="TRANSCRIPTIONAL REGULATOR REDD-RELATED"/>
    <property type="match status" value="1"/>
</dbReference>
<dbReference type="InterPro" id="IPR036388">
    <property type="entry name" value="WH-like_DNA-bd_sf"/>
</dbReference>
<proteinExistence type="inferred from homology"/>
<keyword evidence="2" id="KW-0805">Transcription regulation</keyword>
<keyword evidence="4" id="KW-0804">Transcription</keyword>
<keyword evidence="3" id="KW-0238">DNA-binding</keyword>
<sequence>MSGAEVRLRLIGELAAQVGARRLTGAEVGSRKARTLLALLAVADGRLVHLDAAAEALWGDAWPARPGDNVATLVSRLRATLHPGVVLGGRSGYRLGRHVRVDLWEARELAGVAEGALASDAPRAMRLAGDAVRLVAGAEVFPEGGDATWAEPARTARADILRRALHVSAAAALRRRRLPEARLAAQSAVAQDPFDEIACRLLMRAYELAGEPARALAAYERLRATLAEELGIDPTPATSALHVAILRSATLTP</sequence>
<dbReference type="InterPro" id="IPR011990">
    <property type="entry name" value="TPR-like_helical_dom_sf"/>
</dbReference>
<feature type="domain" description="Bacterial transcriptional activator" evidence="6">
    <location>
        <begin position="101"/>
        <end position="246"/>
    </location>
</feature>
<evidence type="ECO:0000313" key="7">
    <source>
        <dbReference type="EMBL" id="GAA2215306.1"/>
    </source>
</evidence>
<dbReference type="InterPro" id="IPR051677">
    <property type="entry name" value="AfsR-DnrI-RedD_regulator"/>
</dbReference>
<comment type="caution">
    <text evidence="7">The sequence shown here is derived from an EMBL/GenBank/DDBJ whole genome shotgun (WGS) entry which is preliminary data.</text>
</comment>
<protein>
    <submittedName>
        <fullName evidence="7">Uncharacterized protein</fullName>
    </submittedName>
</protein>
<dbReference type="Gene3D" id="1.10.10.10">
    <property type="entry name" value="Winged helix-like DNA-binding domain superfamily/Winged helix DNA-binding domain"/>
    <property type="match status" value="1"/>
</dbReference>
<dbReference type="PANTHER" id="PTHR35807:SF1">
    <property type="entry name" value="TRANSCRIPTIONAL REGULATOR REDD"/>
    <property type="match status" value="1"/>
</dbReference>
<evidence type="ECO:0000256" key="4">
    <source>
        <dbReference type="ARBA" id="ARBA00023163"/>
    </source>
</evidence>
<dbReference type="SMART" id="SM00862">
    <property type="entry name" value="Trans_reg_C"/>
    <property type="match status" value="1"/>
</dbReference>
<dbReference type="InterPro" id="IPR016032">
    <property type="entry name" value="Sig_transdc_resp-reg_C-effctor"/>
</dbReference>
<evidence type="ECO:0000259" key="6">
    <source>
        <dbReference type="SMART" id="SM01043"/>
    </source>
</evidence>
<dbReference type="EMBL" id="BAAAQX010000049">
    <property type="protein sequence ID" value="GAA2215306.1"/>
    <property type="molecule type" value="Genomic_DNA"/>
</dbReference>
<name>A0ABN3D0N4_9ACTN</name>
<evidence type="ECO:0000256" key="2">
    <source>
        <dbReference type="ARBA" id="ARBA00023015"/>
    </source>
</evidence>
<dbReference type="RefSeq" id="WP_344493951.1">
    <property type="nucleotide sequence ID" value="NZ_BAAAQX010000049.1"/>
</dbReference>
<dbReference type="SMART" id="SM01043">
    <property type="entry name" value="BTAD"/>
    <property type="match status" value="1"/>
</dbReference>
<dbReference type="Gene3D" id="1.25.40.10">
    <property type="entry name" value="Tetratricopeptide repeat domain"/>
    <property type="match status" value="1"/>
</dbReference>
<accession>A0ABN3D0N4</accession>
<evidence type="ECO:0000256" key="3">
    <source>
        <dbReference type="ARBA" id="ARBA00023125"/>
    </source>
</evidence>
<dbReference type="Pfam" id="PF03704">
    <property type="entry name" value="BTAD"/>
    <property type="match status" value="1"/>
</dbReference>
<dbReference type="SUPFAM" id="SSF46894">
    <property type="entry name" value="C-terminal effector domain of the bipartite response regulators"/>
    <property type="match status" value="1"/>
</dbReference>
<dbReference type="InterPro" id="IPR005158">
    <property type="entry name" value="BTAD"/>
</dbReference>
<dbReference type="InterPro" id="IPR001867">
    <property type="entry name" value="OmpR/PhoB-type_DNA-bd"/>
</dbReference>
<comment type="similarity">
    <text evidence="1">Belongs to the AfsR/DnrI/RedD regulatory family.</text>
</comment>
<feature type="domain" description="OmpR/PhoB-type" evidence="5">
    <location>
        <begin position="25"/>
        <end position="95"/>
    </location>
</feature>
<evidence type="ECO:0000259" key="5">
    <source>
        <dbReference type="SMART" id="SM00862"/>
    </source>
</evidence>